<dbReference type="EMBL" id="JX238501">
    <property type="protein sequence ID" value="AGB62633.1"/>
    <property type="molecule type" value="Genomic_DNA"/>
</dbReference>
<sequence>MKNSTMSGLVKIVLREVNDAILEELKKKLEGKVDDSDKVANSLENMFKDKEEINEFIKDTLEDAQELASQREADIKYREKLVSYLDVLTQQEPPEFTEEEEKVFKENLESSSQEETDNPCSLVSAVERFFDLVNSEEDAHKFAEELQLFLPTHKRGNFGFGTSTGISYGRYSLCDKDLTLKSDGERVIVQYTLTEDDVTNPELAKELFHSNHEQGADSTEVCGCVNKCGGDEDDEDNDDEDNDDFPGVYDIIEDIEETEEEFYNSVEVILQNIIRHYSNNMPNYATMSEYDEAAMRFFLTHCSTLHSPAAITALSKGDLLHEFKRRIQAVSNSK</sequence>
<organism evidence="1 2">
    <name type="scientific">Bacillus phage phiAGATE</name>
    <dbReference type="NCBI Taxonomy" id="1204533"/>
    <lineage>
        <taxon>Viruses</taxon>
        <taxon>Duplodnaviria</taxon>
        <taxon>Heunggongvirae</taxon>
        <taxon>Uroviricota</taxon>
        <taxon>Caudoviricetes</taxon>
        <taxon>Herelleviridae</taxon>
        <taxon>Bastillevirinae</taxon>
        <taxon>Agatevirus</taxon>
        <taxon>Agatevirus agate</taxon>
    </lineage>
</organism>
<dbReference type="OrthoDB" id="16993at10239"/>
<protein>
    <submittedName>
        <fullName evidence="1">Uncharacterized protein</fullName>
    </submittedName>
</protein>
<dbReference type="KEGG" id="vg:14516017"/>
<dbReference type="RefSeq" id="YP_007349226.1">
    <property type="nucleotide sequence ID" value="NC_020081.2"/>
</dbReference>
<proteinExistence type="predicted"/>
<reference evidence="1" key="1">
    <citation type="submission" date="2013-11" db="EMBL/GenBank/DDBJ databases">
        <title>Discovery of phiAGATE novel phage infecting Bacillus pumilus leads to new insights in phylogeny of subfamily Spounavirinae.</title>
        <authorList>
            <person name="Barylski J."/>
            <person name="Nowicki G."/>
            <person name="Gozdzicka-Jozefiak A."/>
        </authorList>
    </citation>
    <scope>NUCLEOTIDE SEQUENCE [LARGE SCALE GENOMIC DNA]</scope>
</reference>
<name>L0L935_9CAUD</name>
<evidence type="ECO:0000313" key="2">
    <source>
        <dbReference type="Proteomes" id="UP000010364"/>
    </source>
</evidence>
<dbReference type="GeneID" id="14516017"/>
<dbReference type="Proteomes" id="UP000010364">
    <property type="component" value="Segment"/>
</dbReference>
<evidence type="ECO:0000313" key="1">
    <source>
        <dbReference type="EMBL" id="AGB62633.1"/>
    </source>
</evidence>
<keyword evidence="2" id="KW-1185">Reference proteome</keyword>
<accession>L0L935</accession>